<dbReference type="InterPro" id="IPR036968">
    <property type="entry name" value="Enolpyruvate_Tfrase_sf"/>
</dbReference>
<dbReference type="GO" id="GO:0008652">
    <property type="term" value="P:amino acid biosynthetic process"/>
    <property type="evidence" value="ECO:0007669"/>
    <property type="project" value="UniProtKB-KW"/>
</dbReference>
<feature type="binding site" evidence="7">
    <location>
        <position position="170"/>
    </location>
    <ligand>
        <name>phosphoenolpyruvate</name>
        <dbReference type="ChEBI" id="CHEBI:58702"/>
    </ligand>
</feature>
<comment type="function">
    <text evidence="7">Catalyzes the transfer of the enolpyruvyl moiety of phosphoenolpyruvate (PEP) to the 5-hydroxyl of shikimate-3-phosphate (S3P) to produce enolpyruvyl shikimate-3-phosphate and inorganic phosphate.</text>
</comment>
<comment type="pathway">
    <text evidence="1 7">Metabolic intermediate biosynthesis; chorismate biosynthesis; chorismate from D-erythrose 4-phosphate and phosphoenolpyruvate: step 6/7.</text>
</comment>
<evidence type="ECO:0000256" key="2">
    <source>
        <dbReference type="ARBA" id="ARBA00009948"/>
    </source>
</evidence>
<feature type="binding site" evidence="7">
    <location>
        <position position="32"/>
    </location>
    <ligand>
        <name>3-phosphoshikimate</name>
        <dbReference type="ChEBI" id="CHEBI:145989"/>
    </ligand>
</feature>
<dbReference type="CDD" id="cd01556">
    <property type="entry name" value="EPSP_synthase"/>
    <property type="match status" value="1"/>
</dbReference>
<reference evidence="9" key="1">
    <citation type="submission" date="2024-02" db="EMBL/GenBank/DDBJ databases">
        <title>Sediminibacterium planktonica sp. nov. and Sediminibacterium longus sp. nov., isolated from surface lake and river water.</title>
        <authorList>
            <person name="Watanabe K."/>
            <person name="Takemine S."/>
            <person name="Ishii Y."/>
            <person name="Ogata Y."/>
            <person name="Shindo C."/>
            <person name="Suda W."/>
        </authorList>
    </citation>
    <scope>NUCLEOTIDE SEQUENCE</scope>
    <source>
        <strain evidence="9">KACHI17</strain>
    </source>
</reference>
<dbReference type="PANTHER" id="PTHR21090">
    <property type="entry name" value="AROM/DEHYDROQUINATE SYNTHASE"/>
    <property type="match status" value="1"/>
</dbReference>
<dbReference type="GO" id="GO:0009073">
    <property type="term" value="P:aromatic amino acid family biosynthetic process"/>
    <property type="evidence" value="ECO:0007669"/>
    <property type="project" value="UniProtKB-KW"/>
</dbReference>
<gene>
    <name evidence="7 9" type="primary">aroA</name>
    <name evidence="9" type="ORF">KACHI17_03030</name>
</gene>
<sequence length="430" mass="45930">MMHDRMSTQVKINPSTIQGTVRAAAGKSSMQRACAAALLRKGETLIINPGKSNDDLAAIDVIQKLGASIRYTDHGDLHVSSNGLSPIEQEINCGESGLGIRMFTPIAALSEKPLTIHGSGSLVNRPMHFFDEILPALNVQVKSNQGKVPLQLQGPLRPANIEVDGSLSSQFLTGLLMAYAAAGADGVTIQVKDLKSKPYIDLTLSVMAAFGWKVTHDNHEFFHFHGKVAPKAGVLQYQVEGDWSGAAFLLVAGAIAGPIRVTGLDVFSTQADKAVLQALMDTGCRISITESYIDIAPLPLKAFHFNATDCPDLFPPLVALAACCEGTTVIEGVSRLSYKESDRGATLQEEFGKLGIEISLQDDLMVIKGGTGIRSAVVHSHHDHRIAMACAVAGLCADGEVVIQDANAINKSYPDFYEHLKHLGADIINL</sequence>
<feature type="binding site" evidence="7">
    <location>
        <position position="385"/>
    </location>
    <ligand>
        <name>phosphoenolpyruvate</name>
        <dbReference type="ChEBI" id="CHEBI:58702"/>
    </ligand>
</feature>
<evidence type="ECO:0000259" key="8">
    <source>
        <dbReference type="Pfam" id="PF00275"/>
    </source>
</evidence>
<dbReference type="InterPro" id="IPR013792">
    <property type="entry name" value="RNA3'P_cycl/enolpyr_Trfase_a/b"/>
</dbReference>
<keyword evidence="3 7" id="KW-0028">Amino-acid biosynthesis</keyword>
<feature type="binding site" evidence="7">
    <location>
        <position position="170"/>
    </location>
    <ligand>
        <name>3-phosphoshikimate</name>
        <dbReference type="ChEBI" id="CHEBI:145989"/>
    </ligand>
</feature>
<feature type="binding site" evidence="7">
    <location>
        <position position="28"/>
    </location>
    <ligand>
        <name>3-phosphoshikimate</name>
        <dbReference type="ChEBI" id="CHEBI:145989"/>
    </ligand>
</feature>
<dbReference type="SUPFAM" id="SSF55205">
    <property type="entry name" value="EPT/RTPC-like"/>
    <property type="match status" value="1"/>
</dbReference>
<organism evidence="9">
    <name type="scientific">Sediminibacterium sp. KACHI17</name>
    <dbReference type="NCBI Taxonomy" id="1751071"/>
    <lineage>
        <taxon>Bacteria</taxon>
        <taxon>Pseudomonadati</taxon>
        <taxon>Bacteroidota</taxon>
        <taxon>Chitinophagia</taxon>
        <taxon>Chitinophagales</taxon>
        <taxon>Chitinophagaceae</taxon>
        <taxon>Sediminibacterium</taxon>
    </lineage>
</organism>
<feature type="binding site" evidence="7">
    <location>
        <position position="339"/>
    </location>
    <ligand>
        <name>3-phosphoshikimate</name>
        <dbReference type="ChEBI" id="CHEBI:145989"/>
    </ligand>
</feature>
<dbReference type="GO" id="GO:0009423">
    <property type="term" value="P:chorismate biosynthetic process"/>
    <property type="evidence" value="ECO:0007669"/>
    <property type="project" value="UniProtKB-UniRule"/>
</dbReference>
<feature type="binding site" evidence="7">
    <location>
        <position position="169"/>
    </location>
    <ligand>
        <name>3-phosphoshikimate</name>
        <dbReference type="ChEBI" id="CHEBI:145989"/>
    </ligand>
</feature>
<feature type="binding site" evidence="7">
    <location>
        <position position="97"/>
    </location>
    <ligand>
        <name>phosphoenolpyruvate</name>
        <dbReference type="ChEBI" id="CHEBI:58702"/>
    </ligand>
</feature>
<dbReference type="Pfam" id="PF00275">
    <property type="entry name" value="EPSP_synthase"/>
    <property type="match status" value="1"/>
</dbReference>
<comment type="catalytic activity">
    <reaction evidence="6">
        <text>3-phosphoshikimate + phosphoenolpyruvate = 5-O-(1-carboxyvinyl)-3-phosphoshikimate + phosphate</text>
        <dbReference type="Rhea" id="RHEA:21256"/>
        <dbReference type="ChEBI" id="CHEBI:43474"/>
        <dbReference type="ChEBI" id="CHEBI:57701"/>
        <dbReference type="ChEBI" id="CHEBI:58702"/>
        <dbReference type="ChEBI" id="CHEBI:145989"/>
        <dbReference type="EC" id="2.5.1.19"/>
    </reaction>
    <physiologicalReaction direction="left-to-right" evidence="6">
        <dbReference type="Rhea" id="RHEA:21257"/>
    </physiologicalReaction>
</comment>
<dbReference type="InterPro" id="IPR006264">
    <property type="entry name" value="EPSP_synthase"/>
</dbReference>
<comment type="similarity">
    <text evidence="2 7">Belongs to the EPSP synthase family.</text>
</comment>
<feature type="binding site" evidence="7">
    <location>
        <position position="168"/>
    </location>
    <ligand>
        <name>3-phosphoshikimate</name>
        <dbReference type="ChEBI" id="CHEBI:145989"/>
    </ligand>
</feature>
<feature type="binding site" evidence="7">
    <location>
        <position position="411"/>
    </location>
    <ligand>
        <name>phosphoenolpyruvate</name>
        <dbReference type="ChEBI" id="CHEBI:58702"/>
    </ligand>
</feature>
<comment type="subunit">
    <text evidence="7">Monomer.</text>
</comment>
<feature type="domain" description="Enolpyruvate transferase" evidence="8">
    <location>
        <begin position="14"/>
        <end position="420"/>
    </location>
</feature>
<evidence type="ECO:0000256" key="7">
    <source>
        <dbReference type="HAMAP-Rule" id="MF_00210"/>
    </source>
</evidence>
<proteinExistence type="inferred from homology"/>
<feature type="binding site" evidence="7">
    <location>
        <position position="27"/>
    </location>
    <ligand>
        <name>3-phosphoshikimate</name>
        <dbReference type="ChEBI" id="CHEBI:145989"/>
    </ligand>
</feature>
<dbReference type="PIRSF" id="PIRSF000505">
    <property type="entry name" value="EPSPS"/>
    <property type="match status" value="1"/>
</dbReference>
<evidence type="ECO:0000313" key="9">
    <source>
        <dbReference type="EMBL" id="BFG69422.1"/>
    </source>
</evidence>
<feature type="binding site" evidence="7">
    <location>
        <position position="343"/>
    </location>
    <ligand>
        <name>phosphoenolpyruvate</name>
        <dbReference type="ChEBI" id="CHEBI:58702"/>
    </ligand>
</feature>
<comment type="caution">
    <text evidence="7">Lacks conserved residue(s) required for the propagation of feature annotation.</text>
</comment>
<keyword evidence="5 7" id="KW-0057">Aromatic amino acid biosynthesis</keyword>
<feature type="binding site" evidence="7">
    <location>
        <position position="196"/>
    </location>
    <ligand>
        <name>3-phosphoshikimate</name>
        <dbReference type="ChEBI" id="CHEBI:145989"/>
    </ligand>
</feature>
<comment type="subcellular location">
    <subcellularLocation>
        <location evidence="7">Cytoplasm</location>
    </subcellularLocation>
</comment>
<keyword evidence="4 7" id="KW-0808">Transferase</keyword>
<dbReference type="GO" id="GO:0003866">
    <property type="term" value="F:3-phosphoshikimate 1-carboxyvinyltransferase activity"/>
    <property type="evidence" value="ECO:0007669"/>
    <property type="project" value="UniProtKB-UniRule"/>
</dbReference>
<feature type="binding site" evidence="7">
    <location>
        <position position="312"/>
    </location>
    <ligand>
        <name>3-phosphoshikimate</name>
        <dbReference type="ChEBI" id="CHEBI:145989"/>
    </ligand>
</feature>
<feature type="binding site" evidence="7">
    <location>
        <position position="27"/>
    </location>
    <ligand>
        <name>phosphoenolpyruvate</name>
        <dbReference type="ChEBI" id="CHEBI:58702"/>
    </ligand>
</feature>
<dbReference type="EMBL" id="AP029612">
    <property type="protein sequence ID" value="BFG69422.1"/>
    <property type="molecule type" value="Genomic_DNA"/>
</dbReference>
<evidence type="ECO:0000256" key="3">
    <source>
        <dbReference type="ARBA" id="ARBA00022605"/>
    </source>
</evidence>
<keyword evidence="7" id="KW-0963">Cytoplasm</keyword>
<protein>
    <recommendedName>
        <fullName evidence="7">3-phosphoshikimate 1-carboxyvinyltransferase</fullName>
        <ecNumber evidence="7">2.5.1.19</ecNumber>
    </recommendedName>
    <alternativeName>
        <fullName evidence="7">5-enolpyruvylshikimate-3-phosphate synthase</fullName>
        <shortName evidence="7">EPSP synthase</shortName>
        <shortName evidence="7">EPSPS</shortName>
    </alternativeName>
</protein>
<dbReference type="NCBIfam" id="TIGR01356">
    <property type="entry name" value="aroA"/>
    <property type="match status" value="1"/>
</dbReference>
<dbReference type="AlphaFoldDB" id="A0AAT9GFJ5"/>
<dbReference type="GO" id="GO:0005737">
    <property type="term" value="C:cytoplasm"/>
    <property type="evidence" value="ECO:0007669"/>
    <property type="project" value="UniProtKB-SubCell"/>
</dbReference>
<feature type="binding site" evidence="7">
    <location>
        <position position="125"/>
    </location>
    <ligand>
        <name>phosphoenolpyruvate</name>
        <dbReference type="ChEBI" id="CHEBI:58702"/>
    </ligand>
</feature>
<feature type="active site" description="Proton acceptor" evidence="7">
    <location>
        <position position="312"/>
    </location>
</feature>
<evidence type="ECO:0000256" key="6">
    <source>
        <dbReference type="ARBA" id="ARBA00044633"/>
    </source>
</evidence>
<dbReference type="InterPro" id="IPR001986">
    <property type="entry name" value="Enolpyruvate_Tfrase_dom"/>
</dbReference>
<evidence type="ECO:0000256" key="1">
    <source>
        <dbReference type="ARBA" id="ARBA00004811"/>
    </source>
</evidence>
<dbReference type="PANTHER" id="PTHR21090:SF5">
    <property type="entry name" value="PENTAFUNCTIONAL AROM POLYPEPTIDE"/>
    <property type="match status" value="1"/>
</dbReference>
<dbReference type="Gene3D" id="3.65.10.10">
    <property type="entry name" value="Enolpyruvate transferase domain"/>
    <property type="match status" value="2"/>
</dbReference>
<accession>A0AAT9GFJ5</accession>
<evidence type="ECO:0000256" key="5">
    <source>
        <dbReference type="ARBA" id="ARBA00023141"/>
    </source>
</evidence>
<evidence type="ECO:0000256" key="4">
    <source>
        <dbReference type="ARBA" id="ARBA00022679"/>
    </source>
</evidence>
<name>A0AAT9GFJ5_9BACT</name>
<dbReference type="EC" id="2.5.1.19" evidence="7"/>
<dbReference type="HAMAP" id="MF_00210">
    <property type="entry name" value="EPSP_synth"/>
    <property type="match status" value="1"/>
</dbReference>